<dbReference type="OrthoDB" id="2390164at2"/>
<keyword evidence="1" id="KW-1133">Transmembrane helix</keyword>
<dbReference type="RefSeq" id="WP_052340192.1">
    <property type="nucleotide sequence ID" value="NZ_LTAO01000012.1"/>
</dbReference>
<name>A0A162EA64_9BACI</name>
<sequence>MDKVKFASIFGTIGIIIFLIVGFTVPLIAESNPNNRVIIDNTLGEYSAPACFDEAGFTNNIDEMILKDAIEYDFVPESSCTESELPFEKKPLFLVWFS</sequence>
<dbReference type="AlphaFoldDB" id="A0A162EA64"/>
<proteinExistence type="predicted"/>
<gene>
    <name evidence="2" type="ORF">AZF04_05050</name>
</gene>
<evidence type="ECO:0000256" key="1">
    <source>
        <dbReference type="SAM" id="Phobius"/>
    </source>
</evidence>
<protein>
    <submittedName>
        <fullName evidence="2">Uncharacterized protein</fullName>
    </submittedName>
</protein>
<evidence type="ECO:0000313" key="2">
    <source>
        <dbReference type="EMBL" id="KYG32139.1"/>
    </source>
</evidence>
<dbReference type="STRING" id="519424.AZF04_05050"/>
<reference evidence="2" key="1">
    <citation type="submission" date="2016-02" db="EMBL/GenBank/DDBJ databases">
        <title>Genome sequence of Bacillus trypoxylicola KCTC 13244(T).</title>
        <authorList>
            <person name="Jeong H."/>
            <person name="Park S.-H."/>
            <person name="Choi S.-K."/>
        </authorList>
    </citation>
    <scope>NUCLEOTIDE SEQUENCE [LARGE SCALE GENOMIC DNA]</scope>
    <source>
        <strain evidence="2">KCTC 13244</strain>
    </source>
</reference>
<comment type="caution">
    <text evidence="2">The sequence shown here is derived from an EMBL/GenBank/DDBJ whole genome shotgun (WGS) entry which is preliminary data.</text>
</comment>
<dbReference type="EMBL" id="LTAO01000012">
    <property type="protein sequence ID" value="KYG32139.1"/>
    <property type="molecule type" value="Genomic_DNA"/>
</dbReference>
<keyword evidence="1" id="KW-0472">Membrane</keyword>
<feature type="transmembrane region" description="Helical" evidence="1">
    <location>
        <begin position="6"/>
        <end position="29"/>
    </location>
</feature>
<dbReference type="Proteomes" id="UP000075806">
    <property type="component" value="Unassembled WGS sequence"/>
</dbReference>
<evidence type="ECO:0000313" key="3">
    <source>
        <dbReference type="Proteomes" id="UP000075806"/>
    </source>
</evidence>
<keyword evidence="1" id="KW-0812">Transmembrane</keyword>
<keyword evidence="3" id="KW-1185">Reference proteome</keyword>
<organism evidence="2 3">
    <name type="scientific">Alkalihalobacillus trypoxylicola</name>
    <dbReference type="NCBI Taxonomy" id="519424"/>
    <lineage>
        <taxon>Bacteria</taxon>
        <taxon>Bacillati</taxon>
        <taxon>Bacillota</taxon>
        <taxon>Bacilli</taxon>
        <taxon>Bacillales</taxon>
        <taxon>Bacillaceae</taxon>
        <taxon>Alkalihalobacillus</taxon>
    </lineage>
</organism>
<accession>A0A162EA64</accession>